<protein>
    <submittedName>
        <fullName evidence="1">Uncharacterized protein</fullName>
    </submittedName>
</protein>
<reference evidence="1" key="1">
    <citation type="submission" date="2014-11" db="EMBL/GenBank/DDBJ databases">
        <authorList>
            <person name="Amaro Gonzalez C."/>
        </authorList>
    </citation>
    <scope>NUCLEOTIDE SEQUENCE</scope>
</reference>
<proteinExistence type="predicted"/>
<name>A0A0E9UHH6_ANGAN</name>
<dbReference type="AlphaFoldDB" id="A0A0E9UHH6"/>
<organism evidence="1">
    <name type="scientific">Anguilla anguilla</name>
    <name type="common">European freshwater eel</name>
    <name type="synonym">Muraena anguilla</name>
    <dbReference type="NCBI Taxonomy" id="7936"/>
    <lineage>
        <taxon>Eukaryota</taxon>
        <taxon>Metazoa</taxon>
        <taxon>Chordata</taxon>
        <taxon>Craniata</taxon>
        <taxon>Vertebrata</taxon>
        <taxon>Euteleostomi</taxon>
        <taxon>Actinopterygii</taxon>
        <taxon>Neopterygii</taxon>
        <taxon>Teleostei</taxon>
        <taxon>Anguilliformes</taxon>
        <taxon>Anguillidae</taxon>
        <taxon>Anguilla</taxon>
    </lineage>
</organism>
<dbReference type="EMBL" id="GBXM01045537">
    <property type="protein sequence ID" value="JAH63040.1"/>
    <property type="molecule type" value="Transcribed_RNA"/>
</dbReference>
<evidence type="ECO:0000313" key="1">
    <source>
        <dbReference type="EMBL" id="JAH64423.1"/>
    </source>
</evidence>
<accession>A0A0E9UHH6</accession>
<sequence>MINSQLQKLRLFATISKLPGNYIWKSCLLSVY</sequence>
<dbReference type="EMBL" id="GBXM01044154">
    <property type="protein sequence ID" value="JAH64423.1"/>
    <property type="molecule type" value="Transcribed_RNA"/>
</dbReference>
<reference evidence="1" key="2">
    <citation type="journal article" date="2015" name="Fish Shellfish Immunol.">
        <title>Early steps in the European eel (Anguilla anguilla)-Vibrio vulnificus interaction in the gills: Role of the RtxA13 toxin.</title>
        <authorList>
            <person name="Callol A."/>
            <person name="Pajuelo D."/>
            <person name="Ebbesson L."/>
            <person name="Teles M."/>
            <person name="MacKenzie S."/>
            <person name="Amaro C."/>
        </authorList>
    </citation>
    <scope>NUCLEOTIDE SEQUENCE</scope>
</reference>